<evidence type="ECO:0000313" key="2">
    <source>
        <dbReference type="EMBL" id="TWU26591.1"/>
    </source>
</evidence>
<keyword evidence="3" id="KW-1185">Reference proteome</keyword>
<feature type="compositionally biased region" description="Polar residues" evidence="1">
    <location>
        <begin position="64"/>
        <end position="81"/>
    </location>
</feature>
<evidence type="ECO:0000313" key="3">
    <source>
        <dbReference type="Proteomes" id="UP000316304"/>
    </source>
</evidence>
<evidence type="ECO:0000256" key="1">
    <source>
        <dbReference type="SAM" id="MobiDB-lite"/>
    </source>
</evidence>
<organism evidence="2 3">
    <name type="scientific">Novipirellula galeiformis</name>
    <dbReference type="NCBI Taxonomy" id="2528004"/>
    <lineage>
        <taxon>Bacteria</taxon>
        <taxon>Pseudomonadati</taxon>
        <taxon>Planctomycetota</taxon>
        <taxon>Planctomycetia</taxon>
        <taxon>Pirellulales</taxon>
        <taxon>Pirellulaceae</taxon>
        <taxon>Novipirellula</taxon>
    </lineage>
</organism>
<feature type="region of interest" description="Disordered" evidence="1">
    <location>
        <begin position="56"/>
        <end position="158"/>
    </location>
</feature>
<accession>A0A5C6CT48</accession>
<proteinExistence type="predicted"/>
<dbReference type="Proteomes" id="UP000316304">
    <property type="component" value="Unassembled WGS sequence"/>
</dbReference>
<gene>
    <name evidence="2" type="ORF">Pla52o_04440</name>
</gene>
<name>A0A5C6CT48_9BACT</name>
<reference evidence="2 3" key="1">
    <citation type="submission" date="2019-02" db="EMBL/GenBank/DDBJ databases">
        <title>Deep-cultivation of Planctomycetes and their phenomic and genomic characterization uncovers novel biology.</title>
        <authorList>
            <person name="Wiegand S."/>
            <person name="Jogler M."/>
            <person name="Boedeker C."/>
            <person name="Pinto D."/>
            <person name="Vollmers J."/>
            <person name="Rivas-Marin E."/>
            <person name="Kohn T."/>
            <person name="Peeters S.H."/>
            <person name="Heuer A."/>
            <person name="Rast P."/>
            <person name="Oberbeckmann S."/>
            <person name="Bunk B."/>
            <person name="Jeske O."/>
            <person name="Meyerdierks A."/>
            <person name="Storesund J.E."/>
            <person name="Kallscheuer N."/>
            <person name="Luecker S."/>
            <person name="Lage O.M."/>
            <person name="Pohl T."/>
            <person name="Merkel B.J."/>
            <person name="Hornburger P."/>
            <person name="Mueller R.-W."/>
            <person name="Bruemmer F."/>
            <person name="Labrenz M."/>
            <person name="Spormann A.M."/>
            <person name="Op Den Camp H."/>
            <person name="Overmann J."/>
            <person name="Amann R."/>
            <person name="Jetten M.S.M."/>
            <person name="Mascher T."/>
            <person name="Medema M.H."/>
            <person name="Devos D.P."/>
            <person name="Kaster A.-K."/>
            <person name="Ovreas L."/>
            <person name="Rohde M."/>
            <person name="Galperin M.Y."/>
            <person name="Jogler C."/>
        </authorList>
    </citation>
    <scope>NUCLEOTIDE SEQUENCE [LARGE SCALE GENOMIC DNA]</scope>
    <source>
        <strain evidence="2 3">Pla52o</strain>
    </source>
</reference>
<comment type="caution">
    <text evidence="2">The sequence shown here is derived from an EMBL/GenBank/DDBJ whole genome shotgun (WGS) entry which is preliminary data.</text>
</comment>
<dbReference type="AlphaFoldDB" id="A0A5C6CT48"/>
<sequence length="158" mass="17230">MEAPSRTESIHVVSKEISTEKEVPRPRETQPLRNTICTVCNGSEINKQQICKKTQELTGAPLRRQSTPPSSRQDRVSQPISRVSMMDSSDAVHCRSTGPAGQRASGQGKPTLCRDGNGPRPTIQPICIMSSEPNLRHAASRLTWPGGNKQPPKGTAKH</sequence>
<protein>
    <submittedName>
        <fullName evidence="2">Uncharacterized protein</fullName>
    </submittedName>
</protein>
<feature type="region of interest" description="Disordered" evidence="1">
    <location>
        <begin position="1"/>
        <end position="30"/>
    </location>
</feature>
<feature type="compositionally biased region" description="Basic and acidic residues" evidence="1">
    <location>
        <begin position="13"/>
        <end position="30"/>
    </location>
</feature>
<dbReference type="EMBL" id="SJPT01000001">
    <property type="protein sequence ID" value="TWU26591.1"/>
    <property type="molecule type" value="Genomic_DNA"/>
</dbReference>